<reference evidence="4" key="1">
    <citation type="journal article" date="2019" name="Int. J. Syst. Evol. Microbiol.">
        <title>The Global Catalogue of Microorganisms (GCM) 10K type strain sequencing project: providing services to taxonomists for standard genome sequencing and annotation.</title>
        <authorList>
            <consortium name="The Broad Institute Genomics Platform"/>
            <consortium name="The Broad Institute Genome Sequencing Center for Infectious Disease"/>
            <person name="Wu L."/>
            <person name="Ma J."/>
        </authorList>
    </citation>
    <scope>NUCLEOTIDE SEQUENCE [LARGE SCALE GENOMIC DNA]</scope>
    <source>
        <strain evidence="4">KCTC 33842</strain>
    </source>
</reference>
<comment type="caution">
    <text evidence="3">The sequence shown here is derived from an EMBL/GenBank/DDBJ whole genome shotgun (WGS) entry which is preliminary data.</text>
</comment>
<evidence type="ECO:0000313" key="4">
    <source>
        <dbReference type="Proteomes" id="UP001597475"/>
    </source>
</evidence>
<dbReference type="SUPFAM" id="SSF48452">
    <property type="entry name" value="TPR-like"/>
    <property type="match status" value="1"/>
</dbReference>
<gene>
    <name evidence="3" type="ORF">ACFSR9_07910</name>
</gene>
<dbReference type="Proteomes" id="UP001597475">
    <property type="component" value="Unassembled WGS sequence"/>
</dbReference>
<dbReference type="Gene3D" id="1.25.40.10">
    <property type="entry name" value="Tetratricopeptide repeat domain"/>
    <property type="match status" value="2"/>
</dbReference>
<proteinExistence type="predicted"/>
<keyword evidence="1" id="KW-0802">TPR repeat</keyword>
<organism evidence="3 4">
    <name type="scientific">Deinococcus taklimakanensis</name>
    <dbReference type="NCBI Taxonomy" id="536443"/>
    <lineage>
        <taxon>Bacteria</taxon>
        <taxon>Thermotogati</taxon>
        <taxon>Deinococcota</taxon>
        <taxon>Deinococci</taxon>
        <taxon>Deinococcales</taxon>
        <taxon>Deinococcaceae</taxon>
        <taxon>Deinococcus</taxon>
    </lineage>
</organism>
<feature type="repeat" description="TPR" evidence="1">
    <location>
        <begin position="669"/>
        <end position="702"/>
    </location>
</feature>
<feature type="region of interest" description="Disordered" evidence="2">
    <location>
        <begin position="81"/>
        <end position="101"/>
    </location>
</feature>
<feature type="compositionally biased region" description="Pro residues" evidence="2">
    <location>
        <begin position="84"/>
        <end position="93"/>
    </location>
</feature>
<dbReference type="PROSITE" id="PS50005">
    <property type="entry name" value="TPR"/>
    <property type="match status" value="1"/>
</dbReference>
<keyword evidence="4" id="KW-1185">Reference proteome</keyword>
<protein>
    <recommendedName>
        <fullName evidence="5">Tetratricopeptide repeat protein</fullName>
    </recommendedName>
</protein>
<sequence>MSPSDWPEQLRSLRAALPARREDGLTVGSLRWLETELGRRGGNPAALRNIVYRDIGTPGDKQLLRDILRDLEREAGLEAQALPFPAPGPTPPEPPDEASHLSLGKRRLYRRFLAEVRRGKPARMLVVAASGAGKTILVDALAAALPGSLRLRLESDFAPELTRLAALLNVDAERVAAPLSALDERAAFAVNGALQHDLSRALSAALADAPEHALLLRVGERATLGGHPLRLPDGQVTTPGGWVWHHLLAPLERRGPPLLVALSSSEGLPAHLGAYREVLPLPTPSLEDARKFVRAKLAHLPPPDVERIVRQAGRDYDALGLLTLLAAVHQGAVPDAPLPPLRDPQLRAFLQVMDVCFPPEFPEVDLPFFEALLGESLSRRRELERAFLEVAGQRARPTRPGLASRLLSGVAPLKALHTRALVLALEAGDHARAFHHALHGEHWEELLALPLTGTVLDQAWQVAQRGELPLGVREHLARQLAADYALRGQYHHPEMQAALDLLAQSPDGGTRAWAAVKRAEAHIDDAQYAEARAELALLPGTDPVTQAEHALSRAAVARWEGQAEEAKACLNEAETHAAQPAARNDAALQNKVRLWRALAAKDLGLWTEAIPLLEGVVQGSAASPLQRARAAYQLGDSLMRLGQQQRAHDSLTTALNSLKAHRAAPEELSHAAARLGSVLRRLGQLHEAERFLQEALDCAPDDFTRARALSEIVPLYAAQGRVAPALTAGRTAWAIFRDAEHSRPSEARYRRLRTEYRVALTYLTRGLQRPYLHPLGGATQDHPDLHHARTLLRRVDAEVPPHAADRLASLRVDTALALALATPDPQEATDHAVRAVQAAGHAYHRAQARIGLAEALLRAQNPTHALHEINRAYAAARQAARTTGDQNWNEPGLQAWLTALEFVATYPEDPHSAWDMAHQALQDPQLRPYRKVLAAQLTRDLLSAGCTEEAARLGADPLLTPTDGAWYRHSREGEGLGGS</sequence>
<dbReference type="RefSeq" id="WP_386844671.1">
    <property type="nucleotide sequence ID" value="NZ_JBHUMK010000034.1"/>
</dbReference>
<evidence type="ECO:0008006" key="5">
    <source>
        <dbReference type="Google" id="ProtNLM"/>
    </source>
</evidence>
<name>A0ABW5P4K8_9DEIO</name>
<dbReference type="InterPro" id="IPR027417">
    <property type="entry name" value="P-loop_NTPase"/>
</dbReference>
<dbReference type="SUPFAM" id="SSF52540">
    <property type="entry name" value="P-loop containing nucleoside triphosphate hydrolases"/>
    <property type="match status" value="1"/>
</dbReference>
<dbReference type="InterPro" id="IPR019734">
    <property type="entry name" value="TPR_rpt"/>
</dbReference>
<evidence type="ECO:0000256" key="1">
    <source>
        <dbReference type="PROSITE-ProRule" id="PRU00339"/>
    </source>
</evidence>
<evidence type="ECO:0000313" key="3">
    <source>
        <dbReference type="EMBL" id="MFD2609358.1"/>
    </source>
</evidence>
<dbReference type="InterPro" id="IPR011990">
    <property type="entry name" value="TPR-like_helical_dom_sf"/>
</dbReference>
<dbReference type="EMBL" id="JBHUMK010000034">
    <property type="protein sequence ID" value="MFD2609358.1"/>
    <property type="molecule type" value="Genomic_DNA"/>
</dbReference>
<dbReference type="SMART" id="SM00028">
    <property type="entry name" value="TPR"/>
    <property type="match status" value="4"/>
</dbReference>
<evidence type="ECO:0000256" key="2">
    <source>
        <dbReference type="SAM" id="MobiDB-lite"/>
    </source>
</evidence>
<accession>A0ABW5P4K8</accession>